<comment type="caution">
    <text evidence="2">The sequence shown here is derived from an EMBL/GenBank/DDBJ whole genome shotgun (WGS) entry which is preliminary data.</text>
</comment>
<organism evidence="2 3">
    <name type="scientific">Datura stramonium</name>
    <name type="common">Jimsonweed</name>
    <name type="synonym">Common thornapple</name>
    <dbReference type="NCBI Taxonomy" id="4076"/>
    <lineage>
        <taxon>Eukaryota</taxon>
        <taxon>Viridiplantae</taxon>
        <taxon>Streptophyta</taxon>
        <taxon>Embryophyta</taxon>
        <taxon>Tracheophyta</taxon>
        <taxon>Spermatophyta</taxon>
        <taxon>Magnoliopsida</taxon>
        <taxon>eudicotyledons</taxon>
        <taxon>Gunneridae</taxon>
        <taxon>Pentapetalae</taxon>
        <taxon>asterids</taxon>
        <taxon>lamiids</taxon>
        <taxon>Solanales</taxon>
        <taxon>Solanaceae</taxon>
        <taxon>Solanoideae</taxon>
        <taxon>Datureae</taxon>
        <taxon>Datura</taxon>
    </lineage>
</organism>
<evidence type="ECO:0000313" key="2">
    <source>
        <dbReference type="EMBL" id="MCD7462036.1"/>
    </source>
</evidence>
<feature type="non-terminal residue" evidence="2">
    <location>
        <position position="1"/>
    </location>
</feature>
<evidence type="ECO:0000313" key="3">
    <source>
        <dbReference type="Proteomes" id="UP000823775"/>
    </source>
</evidence>
<feature type="compositionally biased region" description="Acidic residues" evidence="1">
    <location>
        <begin position="43"/>
        <end position="58"/>
    </location>
</feature>
<accession>A0ABS8ST40</accession>
<dbReference type="EMBL" id="JACEIK010000773">
    <property type="protein sequence ID" value="MCD7462036.1"/>
    <property type="molecule type" value="Genomic_DNA"/>
</dbReference>
<gene>
    <name evidence="2" type="ORF">HAX54_047631</name>
</gene>
<keyword evidence="3" id="KW-1185">Reference proteome</keyword>
<proteinExistence type="predicted"/>
<protein>
    <submittedName>
        <fullName evidence="2">Uncharacterized protein</fullName>
    </submittedName>
</protein>
<name>A0ABS8ST40_DATST</name>
<feature type="region of interest" description="Disordered" evidence="1">
    <location>
        <begin position="42"/>
        <end position="65"/>
    </location>
</feature>
<dbReference type="Proteomes" id="UP000823775">
    <property type="component" value="Unassembled WGS sequence"/>
</dbReference>
<reference evidence="2 3" key="1">
    <citation type="journal article" date="2021" name="BMC Genomics">
        <title>Datura genome reveals duplications of psychoactive alkaloid biosynthetic genes and high mutation rate following tissue culture.</title>
        <authorList>
            <person name="Rajewski A."/>
            <person name="Carter-House D."/>
            <person name="Stajich J."/>
            <person name="Litt A."/>
        </authorList>
    </citation>
    <scope>NUCLEOTIDE SEQUENCE [LARGE SCALE GENOMIC DNA]</scope>
    <source>
        <strain evidence="2">AR-01</strain>
    </source>
</reference>
<sequence>MGRELVDVELGELKFRVGGEEFTLNVWQPAKPHNECKVNAVLGEDEEQGNDCEEEVDEKDGPLNE</sequence>
<evidence type="ECO:0000256" key="1">
    <source>
        <dbReference type="SAM" id="MobiDB-lite"/>
    </source>
</evidence>